<evidence type="ECO:0000313" key="5">
    <source>
        <dbReference type="Proteomes" id="UP001145072"/>
    </source>
</evidence>
<evidence type="ECO:0000259" key="3">
    <source>
        <dbReference type="PROSITE" id="PS51462"/>
    </source>
</evidence>
<evidence type="ECO:0000256" key="1">
    <source>
        <dbReference type="ARBA" id="ARBA00001946"/>
    </source>
</evidence>
<dbReference type="AlphaFoldDB" id="A0A9X4AKQ2"/>
<dbReference type="InterPro" id="IPR000086">
    <property type="entry name" value="NUDIX_hydrolase_dom"/>
</dbReference>
<comment type="cofactor">
    <cofactor evidence="1">
        <name>Mg(2+)</name>
        <dbReference type="ChEBI" id="CHEBI:18420"/>
    </cofactor>
</comment>
<dbReference type="PANTHER" id="PTHR43046">
    <property type="entry name" value="GDP-MANNOSE MANNOSYL HYDROLASE"/>
    <property type="match status" value="1"/>
</dbReference>
<dbReference type="PRINTS" id="PR00502">
    <property type="entry name" value="NUDIXFAMILY"/>
</dbReference>
<dbReference type="RefSeq" id="WP_259870941.1">
    <property type="nucleotide sequence ID" value="NZ_JAMQJZ010000012.1"/>
</dbReference>
<name>A0A9X4AKQ2_9BACI</name>
<dbReference type="InterPro" id="IPR015797">
    <property type="entry name" value="NUDIX_hydrolase-like_dom_sf"/>
</dbReference>
<accession>A0A9X4AKQ2</accession>
<dbReference type="PANTHER" id="PTHR43046:SF2">
    <property type="entry name" value="8-OXO-DGTP DIPHOSPHATASE-RELATED"/>
    <property type="match status" value="1"/>
</dbReference>
<reference evidence="4" key="1">
    <citation type="submission" date="2022-06" db="EMBL/GenBank/DDBJ databases">
        <title>Aquibacillus sp. a new bacterium isolated from soil saline samples.</title>
        <authorList>
            <person name="Galisteo C."/>
            <person name="De La Haba R."/>
            <person name="Sanchez-Porro C."/>
            <person name="Ventosa A."/>
        </authorList>
    </citation>
    <scope>NUCLEOTIDE SEQUENCE</scope>
    <source>
        <strain evidence="4">JCM 12387</strain>
    </source>
</reference>
<dbReference type="Pfam" id="PF00293">
    <property type="entry name" value="NUDIX"/>
    <property type="match status" value="1"/>
</dbReference>
<dbReference type="Proteomes" id="UP001145072">
    <property type="component" value="Unassembled WGS sequence"/>
</dbReference>
<protein>
    <submittedName>
        <fullName evidence="4">8-oxo-dGTP diphosphatase</fullName>
    </submittedName>
</protein>
<dbReference type="InterPro" id="IPR020476">
    <property type="entry name" value="Nudix_hydrolase"/>
</dbReference>
<gene>
    <name evidence="4" type="ORF">NC661_14905</name>
</gene>
<organism evidence="4 5">
    <name type="scientific">Aquibacillus koreensis</name>
    <dbReference type="NCBI Taxonomy" id="279446"/>
    <lineage>
        <taxon>Bacteria</taxon>
        <taxon>Bacillati</taxon>
        <taxon>Bacillota</taxon>
        <taxon>Bacilli</taxon>
        <taxon>Bacillales</taxon>
        <taxon>Bacillaceae</taxon>
        <taxon>Aquibacillus</taxon>
    </lineage>
</organism>
<evidence type="ECO:0000313" key="4">
    <source>
        <dbReference type="EMBL" id="MDC3421660.1"/>
    </source>
</evidence>
<dbReference type="Gene3D" id="3.90.79.10">
    <property type="entry name" value="Nucleoside Triphosphate Pyrophosphohydrolase"/>
    <property type="match status" value="1"/>
</dbReference>
<sequence length="154" mass="17945">MRRVTNCILKHNNSILMLKKPRRGWYAMPGGKMELGESIKESVVREFKEETGLQLINPDLKGVFTFIIQEDDAVKQEWMMFTFLCEHYEGKLVDFCNEGELEWVPISEIQQKPMAEGDRSIYELILSHNELNYGTFTYTPDYQLISGKLDPSSR</sequence>
<comment type="caution">
    <text evidence="4">The sequence shown here is derived from an EMBL/GenBank/DDBJ whole genome shotgun (WGS) entry which is preliminary data.</text>
</comment>
<dbReference type="PROSITE" id="PS51462">
    <property type="entry name" value="NUDIX"/>
    <property type="match status" value="1"/>
</dbReference>
<proteinExistence type="predicted"/>
<feature type="domain" description="Nudix hydrolase" evidence="3">
    <location>
        <begin position="1"/>
        <end position="127"/>
    </location>
</feature>
<dbReference type="EMBL" id="JAMQJZ010000012">
    <property type="protein sequence ID" value="MDC3421660.1"/>
    <property type="molecule type" value="Genomic_DNA"/>
</dbReference>
<dbReference type="CDD" id="cd18875">
    <property type="entry name" value="NUDIX_Hydrolase"/>
    <property type="match status" value="1"/>
</dbReference>
<dbReference type="SUPFAM" id="SSF55811">
    <property type="entry name" value="Nudix"/>
    <property type="match status" value="1"/>
</dbReference>
<dbReference type="GO" id="GO:0016787">
    <property type="term" value="F:hydrolase activity"/>
    <property type="evidence" value="ECO:0007669"/>
    <property type="project" value="UniProtKB-KW"/>
</dbReference>
<keyword evidence="2" id="KW-0378">Hydrolase</keyword>
<keyword evidence="5" id="KW-1185">Reference proteome</keyword>
<evidence type="ECO:0000256" key="2">
    <source>
        <dbReference type="ARBA" id="ARBA00022801"/>
    </source>
</evidence>